<dbReference type="InterPro" id="IPR001697">
    <property type="entry name" value="Pyr_Knase"/>
</dbReference>
<protein>
    <recommendedName>
        <fullName evidence="4">pyruvate kinase</fullName>
        <ecNumber evidence="4">2.7.1.40</ecNumber>
    </recommendedName>
</protein>
<dbReference type="GO" id="GO:0005524">
    <property type="term" value="F:ATP binding"/>
    <property type="evidence" value="ECO:0007669"/>
    <property type="project" value="UniProtKB-KW"/>
</dbReference>
<keyword evidence="5 14" id="KW-0808">Transferase</keyword>
<evidence type="ECO:0000256" key="9">
    <source>
        <dbReference type="ARBA" id="ARBA00022840"/>
    </source>
</evidence>
<keyword evidence="12 14" id="KW-0670">Pyruvate</keyword>
<evidence type="ECO:0000256" key="3">
    <source>
        <dbReference type="ARBA" id="ARBA00008663"/>
    </source>
</evidence>
<evidence type="ECO:0000256" key="7">
    <source>
        <dbReference type="ARBA" id="ARBA00022741"/>
    </source>
</evidence>
<dbReference type="UniPathway" id="UPA00109">
    <property type="reaction ID" value="UER00188"/>
</dbReference>
<evidence type="ECO:0000256" key="8">
    <source>
        <dbReference type="ARBA" id="ARBA00022777"/>
    </source>
</evidence>
<dbReference type="Pfam" id="PF00224">
    <property type="entry name" value="PK"/>
    <property type="match status" value="2"/>
</dbReference>
<accession>A0A378SGQ9</accession>
<evidence type="ECO:0000256" key="11">
    <source>
        <dbReference type="ARBA" id="ARBA00023152"/>
    </source>
</evidence>
<dbReference type="EMBL" id="UGQM01000001">
    <property type="protein sequence ID" value="STZ41328.1"/>
    <property type="molecule type" value="Genomic_DNA"/>
</dbReference>
<dbReference type="InterPro" id="IPR015813">
    <property type="entry name" value="Pyrv/PenolPyrv_kinase-like_dom"/>
</dbReference>
<evidence type="ECO:0000256" key="1">
    <source>
        <dbReference type="ARBA" id="ARBA00001958"/>
    </source>
</evidence>
<keyword evidence="9" id="KW-0067">ATP-binding</keyword>
<dbReference type="GO" id="GO:0030955">
    <property type="term" value="F:potassium ion binding"/>
    <property type="evidence" value="ECO:0007669"/>
    <property type="project" value="InterPro"/>
</dbReference>
<dbReference type="InterPro" id="IPR015806">
    <property type="entry name" value="Pyrv_Knase_insert_dom_sf"/>
</dbReference>
<evidence type="ECO:0000256" key="12">
    <source>
        <dbReference type="ARBA" id="ARBA00023317"/>
    </source>
</evidence>
<dbReference type="Proteomes" id="UP000254291">
    <property type="component" value="Unassembled WGS sequence"/>
</dbReference>
<dbReference type="SUPFAM" id="SSF51621">
    <property type="entry name" value="Phosphoenolpyruvate/pyruvate domain"/>
    <property type="match status" value="1"/>
</dbReference>
<name>A0A378SGQ9_9MYCO</name>
<keyword evidence="8 14" id="KW-0418">Kinase</keyword>
<dbReference type="NCBIfam" id="NF011314">
    <property type="entry name" value="PRK14725.1"/>
    <property type="match status" value="1"/>
</dbReference>
<dbReference type="PANTHER" id="PTHR11817">
    <property type="entry name" value="PYRUVATE KINASE"/>
    <property type="match status" value="1"/>
</dbReference>
<evidence type="ECO:0000259" key="13">
    <source>
        <dbReference type="Pfam" id="PF00224"/>
    </source>
</evidence>
<sequence>MTTQRSDARAHDDGADGRIGDLAGLAEELDSLLDNLAAGEAAWADALPAVPATRRASARNMAHYWSLRQTDLRDLQRRLADHGLSSLGRSEAHVEATLQRVRAAARAMAGEGFGDPAPAGLSPSAGRELLQRRTVELLGAAPRDRETRIMVTLPTEAATDPDVARNLLERGMDVARINCAHDDASAWGAMAHHVRTAAAAIDRPCLIAMDLGGPKLRTGPIRPGPRVVKMKPRRDGWGRVSAPAEALLIAQEAPEPSTGRLLLPVPGDWLARRRAGDEITVRDTRGAARRLVVGGTADRGRIVTATKTTYLSTGTALHADGRRDSAALGTVPDLAQSVLLRPGDQLRVTRDCSPAAPDADGIPRIGCTLPEVFDNARAGDRIFFDDGKISGVVVAATPDALDVRIARAAETGSKLREAKGINVPDTHLPISALTGKDLADLATVVEVADIVQLSFVQSPADVGALYDALEQFGDDGIGVVLKIETRRAFENLPRLLFAAMRRPRVGVMIARGDLAVEVGYERLAELQEEILWLCESAHLPVIWATQVLESLAKSGLPSRAEVSDAAMGARAECVMLNKGPHIGDAVTVLDDILCRMTEHHHKKSALMRRLRSWHPQSGDDG</sequence>
<keyword evidence="10" id="KW-0460">Magnesium</keyword>
<organism evidence="14 15">
    <name type="scientific">Mycolicibacterium gilvum</name>
    <dbReference type="NCBI Taxonomy" id="1804"/>
    <lineage>
        <taxon>Bacteria</taxon>
        <taxon>Bacillati</taxon>
        <taxon>Actinomycetota</taxon>
        <taxon>Actinomycetes</taxon>
        <taxon>Mycobacteriales</taxon>
        <taxon>Mycobacteriaceae</taxon>
        <taxon>Mycolicibacterium</taxon>
    </lineage>
</organism>
<evidence type="ECO:0000313" key="15">
    <source>
        <dbReference type="Proteomes" id="UP000254291"/>
    </source>
</evidence>
<dbReference type="Gene3D" id="3.20.20.60">
    <property type="entry name" value="Phosphoenolpyruvate-binding domains"/>
    <property type="match status" value="2"/>
</dbReference>
<dbReference type="EC" id="2.7.1.40" evidence="4"/>
<feature type="domain" description="Pyruvate kinase barrel" evidence="13">
    <location>
        <begin position="145"/>
        <end position="231"/>
    </location>
</feature>
<dbReference type="GO" id="GO:0016301">
    <property type="term" value="F:kinase activity"/>
    <property type="evidence" value="ECO:0007669"/>
    <property type="project" value="UniProtKB-KW"/>
</dbReference>
<dbReference type="GO" id="GO:0000287">
    <property type="term" value="F:magnesium ion binding"/>
    <property type="evidence" value="ECO:0007669"/>
    <property type="project" value="InterPro"/>
</dbReference>
<dbReference type="GO" id="GO:0004743">
    <property type="term" value="F:pyruvate kinase activity"/>
    <property type="evidence" value="ECO:0007669"/>
    <property type="project" value="UniProtKB-EC"/>
</dbReference>
<dbReference type="Gene3D" id="2.40.33.10">
    <property type="entry name" value="PK beta-barrel domain-like"/>
    <property type="match status" value="2"/>
</dbReference>
<evidence type="ECO:0000256" key="4">
    <source>
        <dbReference type="ARBA" id="ARBA00012142"/>
    </source>
</evidence>
<evidence type="ECO:0000256" key="10">
    <source>
        <dbReference type="ARBA" id="ARBA00022842"/>
    </source>
</evidence>
<comment type="cofactor">
    <cofactor evidence="1">
        <name>K(+)</name>
        <dbReference type="ChEBI" id="CHEBI:29103"/>
    </cofactor>
</comment>
<evidence type="ECO:0000256" key="6">
    <source>
        <dbReference type="ARBA" id="ARBA00022723"/>
    </source>
</evidence>
<dbReference type="InterPro" id="IPR015793">
    <property type="entry name" value="Pyrv_Knase_brl"/>
</dbReference>
<dbReference type="RefSeq" id="WP_172527692.1">
    <property type="nucleotide sequence ID" value="NZ_JACKST010000056.1"/>
</dbReference>
<keyword evidence="11" id="KW-0324">Glycolysis</keyword>
<feature type="domain" description="Pyruvate kinase barrel" evidence="13">
    <location>
        <begin position="320"/>
        <end position="577"/>
    </location>
</feature>
<dbReference type="SUPFAM" id="SSF50800">
    <property type="entry name" value="PK beta-barrel domain-like"/>
    <property type="match status" value="1"/>
</dbReference>
<evidence type="ECO:0000256" key="2">
    <source>
        <dbReference type="ARBA" id="ARBA00004997"/>
    </source>
</evidence>
<comment type="similarity">
    <text evidence="3">Belongs to the pyruvate kinase family.</text>
</comment>
<keyword evidence="7" id="KW-0547">Nucleotide-binding</keyword>
<dbReference type="InterPro" id="IPR040442">
    <property type="entry name" value="Pyrv_kinase-like_dom_sf"/>
</dbReference>
<gene>
    <name evidence="14" type="primary">pyk_1</name>
    <name evidence="14" type="ORF">NCTC10742_00531</name>
</gene>
<dbReference type="InterPro" id="IPR011037">
    <property type="entry name" value="Pyrv_Knase-like_insert_dom_sf"/>
</dbReference>
<evidence type="ECO:0000313" key="14">
    <source>
        <dbReference type="EMBL" id="STZ41328.1"/>
    </source>
</evidence>
<dbReference type="AlphaFoldDB" id="A0A378SGQ9"/>
<evidence type="ECO:0000256" key="5">
    <source>
        <dbReference type="ARBA" id="ARBA00022679"/>
    </source>
</evidence>
<keyword evidence="6" id="KW-0479">Metal-binding</keyword>
<proteinExistence type="inferred from homology"/>
<comment type="pathway">
    <text evidence="2">Carbohydrate degradation; glycolysis; pyruvate from D-glyceraldehyde 3-phosphate: step 5/5.</text>
</comment>
<reference evidence="14 15" key="1">
    <citation type="submission" date="2018-06" db="EMBL/GenBank/DDBJ databases">
        <authorList>
            <consortium name="Pathogen Informatics"/>
            <person name="Doyle S."/>
        </authorList>
    </citation>
    <scope>NUCLEOTIDE SEQUENCE [LARGE SCALE GENOMIC DNA]</scope>
    <source>
        <strain evidence="14 15">NCTC10742</strain>
    </source>
</reference>